<evidence type="ECO:0000256" key="1">
    <source>
        <dbReference type="SAM" id="Phobius"/>
    </source>
</evidence>
<dbReference type="Pfam" id="PF01757">
    <property type="entry name" value="Acyl_transf_3"/>
    <property type="match status" value="1"/>
</dbReference>
<proteinExistence type="predicted"/>
<dbReference type="Proteomes" id="UP000276254">
    <property type="component" value="Chromosome"/>
</dbReference>
<dbReference type="PANTHER" id="PTHR23028:SF53">
    <property type="entry name" value="ACYL_TRANSF_3 DOMAIN-CONTAINING PROTEIN"/>
    <property type="match status" value="1"/>
</dbReference>
<feature type="transmembrane region" description="Helical" evidence="1">
    <location>
        <begin position="322"/>
        <end position="340"/>
    </location>
</feature>
<keyword evidence="1" id="KW-0812">Transmembrane</keyword>
<feature type="transmembrane region" description="Helical" evidence="1">
    <location>
        <begin position="140"/>
        <end position="159"/>
    </location>
</feature>
<keyword evidence="4" id="KW-1185">Reference proteome</keyword>
<feature type="transmembrane region" description="Helical" evidence="1">
    <location>
        <begin position="7"/>
        <end position="28"/>
    </location>
</feature>
<dbReference type="GO" id="GO:0016747">
    <property type="term" value="F:acyltransferase activity, transferring groups other than amino-acyl groups"/>
    <property type="evidence" value="ECO:0007669"/>
    <property type="project" value="InterPro"/>
</dbReference>
<evidence type="ECO:0000313" key="4">
    <source>
        <dbReference type="Proteomes" id="UP000276254"/>
    </source>
</evidence>
<feature type="transmembrane region" description="Helical" evidence="1">
    <location>
        <begin position="204"/>
        <end position="223"/>
    </location>
</feature>
<dbReference type="EMBL" id="CP032829">
    <property type="protein sequence ID" value="AYJ85951.1"/>
    <property type="molecule type" value="Genomic_DNA"/>
</dbReference>
<dbReference type="PANTHER" id="PTHR23028">
    <property type="entry name" value="ACETYLTRANSFERASE"/>
    <property type="match status" value="1"/>
</dbReference>
<dbReference type="GO" id="GO:0016020">
    <property type="term" value="C:membrane"/>
    <property type="evidence" value="ECO:0007669"/>
    <property type="project" value="TreeGrafter"/>
</dbReference>
<reference evidence="3 4" key="1">
    <citation type="submission" date="2018-09" db="EMBL/GenBank/DDBJ databases">
        <title>Sphingomonas peninsula sp. nov., isolated from fildes peninsula, Antarctic soil.</title>
        <authorList>
            <person name="Yingchao G."/>
        </authorList>
    </citation>
    <scope>NUCLEOTIDE SEQUENCE [LARGE SCALE GENOMIC DNA]</scope>
    <source>
        <strain evidence="3 4">YZ-8</strain>
    </source>
</reference>
<dbReference type="AlphaFoldDB" id="A0A494TJL3"/>
<feature type="transmembrane region" description="Helical" evidence="1">
    <location>
        <begin position="166"/>
        <end position="192"/>
    </location>
</feature>
<feature type="transmembrane region" description="Helical" evidence="1">
    <location>
        <begin position="40"/>
        <end position="61"/>
    </location>
</feature>
<evidence type="ECO:0000313" key="3">
    <source>
        <dbReference type="EMBL" id="AYJ85951.1"/>
    </source>
</evidence>
<protein>
    <submittedName>
        <fullName evidence="3">Acyltransferase</fullName>
    </submittedName>
</protein>
<organism evidence="3 4">
    <name type="scientific">Sphingomonas paeninsulae</name>
    <dbReference type="NCBI Taxonomy" id="2319844"/>
    <lineage>
        <taxon>Bacteria</taxon>
        <taxon>Pseudomonadati</taxon>
        <taxon>Pseudomonadota</taxon>
        <taxon>Alphaproteobacteria</taxon>
        <taxon>Sphingomonadales</taxon>
        <taxon>Sphingomonadaceae</taxon>
        <taxon>Sphingomonas</taxon>
    </lineage>
</organism>
<keyword evidence="1" id="KW-0472">Membrane</keyword>
<keyword evidence="3" id="KW-0808">Transferase</keyword>
<feature type="domain" description="Acyltransferase 3" evidence="2">
    <location>
        <begin position="7"/>
        <end position="336"/>
    </location>
</feature>
<dbReference type="InterPro" id="IPR050879">
    <property type="entry name" value="Acyltransferase_3"/>
</dbReference>
<dbReference type="InterPro" id="IPR002656">
    <property type="entry name" value="Acyl_transf_3_dom"/>
</dbReference>
<dbReference type="RefSeq" id="WP_121152575.1">
    <property type="nucleotide sequence ID" value="NZ_CP032829.1"/>
</dbReference>
<accession>A0A494TJL3</accession>
<name>A0A494TJL3_SPHPE</name>
<dbReference type="KEGG" id="spha:D3Y57_08140"/>
<feature type="transmembrane region" description="Helical" evidence="1">
    <location>
        <begin position="295"/>
        <end position="316"/>
    </location>
</feature>
<dbReference type="OrthoDB" id="9796461at2"/>
<evidence type="ECO:0000259" key="2">
    <source>
        <dbReference type="Pfam" id="PF01757"/>
    </source>
</evidence>
<feature type="transmembrane region" description="Helical" evidence="1">
    <location>
        <begin position="73"/>
        <end position="93"/>
    </location>
</feature>
<sequence length="376" mass="42260">MHRGLSIYLDLLRLVAALEVFVFHLAGLPNTGVASGIWNGFGHEAVTIFFVLSGFVIPYAAQSREPDPRAFAVARLTRIYSVAIPCLALTFVFDWIGHRFDPAIYQGLTPGGSTLFRLGIGAAMLNEAWTSVQMLSNTPYWSISYEFWYYVVFAALFYLRGRLRLIATLIAMLVAGPNIMLLFPIWLIGWLAYRERATASWPRWLLWLAFAQPLIVFAAYHYFDFQGIGGRWLESALGHELWWNQLAWSRYLLTDTLLGLSVALNLAAAKNLGPTFESALGWVKRPIRWGVARSFTLYLLHQPAILVVTALLSTTLPPQFRGISIAAISLVIVILVAQLTELRRDALKPIIQRSIDLICKAWSVITQKLRPAHARA</sequence>
<keyword evidence="1" id="KW-1133">Transmembrane helix</keyword>
<dbReference type="GO" id="GO:0009103">
    <property type="term" value="P:lipopolysaccharide biosynthetic process"/>
    <property type="evidence" value="ECO:0007669"/>
    <property type="project" value="TreeGrafter"/>
</dbReference>
<keyword evidence="3" id="KW-0012">Acyltransferase</keyword>
<gene>
    <name evidence="3" type="ORF">D3Y57_08140</name>
</gene>